<dbReference type="InterPro" id="IPR036388">
    <property type="entry name" value="WH-like_DNA-bd_sf"/>
</dbReference>
<accession>A0ABV6EAW4</accession>
<evidence type="ECO:0000259" key="3">
    <source>
        <dbReference type="PROSITE" id="PS51755"/>
    </source>
</evidence>
<dbReference type="PROSITE" id="PS51755">
    <property type="entry name" value="OMPR_PHOB"/>
    <property type="match status" value="1"/>
</dbReference>
<dbReference type="SUPFAM" id="SSF46894">
    <property type="entry name" value="C-terminal effector domain of the bipartite response regulators"/>
    <property type="match status" value="1"/>
</dbReference>
<organism evidence="4 5">
    <name type="scientific">Serratia aquatilis</name>
    <dbReference type="NCBI Taxonomy" id="1737515"/>
    <lineage>
        <taxon>Bacteria</taxon>
        <taxon>Pseudomonadati</taxon>
        <taxon>Pseudomonadota</taxon>
        <taxon>Gammaproteobacteria</taxon>
        <taxon>Enterobacterales</taxon>
        <taxon>Yersiniaceae</taxon>
        <taxon>Serratia</taxon>
    </lineage>
</organism>
<dbReference type="Proteomes" id="UP001589792">
    <property type="component" value="Unassembled WGS sequence"/>
</dbReference>
<dbReference type="Pfam" id="PF00486">
    <property type="entry name" value="Trans_reg_C"/>
    <property type="match status" value="1"/>
</dbReference>
<dbReference type="InterPro" id="IPR001867">
    <property type="entry name" value="OmpR/PhoB-type_DNA-bd"/>
</dbReference>
<proteinExistence type="predicted"/>
<dbReference type="EMBL" id="JBHLXG010000004">
    <property type="protein sequence ID" value="MFC0226147.1"/>
    <property type="molecule type" value="Genomic_DNA"/>
</dbReference>
<name>A0ABV6EAW4_9GAMM</name>
<sequence>MKGKIYGFVIDEEVLLDIDKRRLVRFTDESSVNAMTIRVVTLNVNLVRLLTLLLMTNSDAIISKDDILNNVWEAHNLSSSSQRLWHAINELRKKLSAVGLPADFIASVRDTGYFVDNHKVTTLFYG</sequence>
<evidence type="ECO:0000313" key="5">
    <source>
        <dbReference type="Proteomes" id="UP001589792"/>
    </source>
</evidence>
<evidence type="ECO:0000313" key="4">
    <source>
        <dbReference type="EMBL" id="MFC0226147.1"/>
    </source>
</evidence>
<comment type="caution">
    <text evidence="4">The sequence shown here is derived from an EMBL/GenBank/DDBJ whole genome shotgun (WGS) entry which is preliminary data.</text>
</comment>
<reference evidence="4 5" key="1">
    <citation type="submission" date="2024-09" db="EMBL/GenBank/DDBJ databases">
        <authorList>
            <person name="Sun Q."/>
            <person name="Mori K."/>
        </authorList>
    </citation>
    <scope>NUCLEOTIDE SEQUENCE [LARGE SCALE GENOMIC DNA]</scope>
    <source>
        <strain evidence="4 5">CCM 8626</strain>
    </source>
</reference>
<dbReference type="RefSeq" id="WP_380673841.1">
    <property type="nucleotide sequence ID" value="NZ_CP173186.1"/>
</dbReference>
<gene>
    <name evidence="4" type="ORF">ACFFJ3_06470</name>
</gene>
<feature type="domain" description="OmpR/PhoB-type" evidence="3">
    <location>
        <begin position="13"/>
        <end position="117"/>
    </location>
</feature>
<protein>
    <submittedName>
        <fullName evidence="4">Transcriptional regulator</fullName>
    </submittedName>
</protein>
<dbReference type="Gene3D" id="1.10.10.10">
    <property type="entry name" value="Winged helix-like DNA-binding domain superfamily/Winged helix DNA-binding domain"/>
    <property type="match status" value="1"/>
</dbReference>
<feature type="DNA-binding region" description="OmpR/PhoB-type" evidence="2">
    <location>
        <begin position="13"/>
        <end position="117"/>
    </location>
</feature>
<keyword evidence="5" id="KW-1185">Reference proteome</keyword>
<evidence type="ECO:0000256" key="1">
    <source>
        <dbReference type="ARBA" id="ARBA00023125"/>
    </source>
</evidence>
<keyword evidence="1 2" id="KW-0238">DNA-binding</keyword>
<evidence type="ECO:0000256" key="2">
    <source>
        <dbReference type="PROSITE-ProRule" id="PRU01091"/>
    </source>
</evidence>
<dbReference type="InterPro" id="IPR016032">
    <property type="entry name" value="Sig_transdc_resp-reg_C-effctor"/>
</dbReference>